<keyword evidence="1" id="KW-0433">Leucine-rich repeat</keyword>
<dbReference type="InterPro" id="IPR002182">
    <property type="entry name" value="NB-ARC"/>
</dbReference>
<dbReference type="SUPFAM" id="SSF52058">
    <property type="entry name" value="L domain-like"/>
    <property type="match status" value="2"/>
</dbReference>
<dbReference type="Pfam" id="PF13855">
    <property type="entry name" value="LRR_8"/>
    <property type="match status" value="1"/>
</dbReference>
<dbReference type="InterPro" id="IPR041118">
    <property type="entry name" value="Rx_N"/>
</dbReference>
<dbReference type="GO" id="GO:0005524">
    <property type="term" value="F:ATP binding"/>
    <property type="evidence" value="ECO:0007669"/>
    <property type="project" value="UniProtKB-KW"/>
</dbReference>
<evidence type="ECO:0000256" key="7">
    <source>
        <dbReference type="SAM" id="MobiDB-lite"/>
    </source>
</evidence>
<evidence type="ECO:0000256" key="5">
    <source>
        <dbReference type="ARBA" id="ARBA00022840"/>
    </source>
</evidence>
<feature type="region of interest" description="Disordered" evidence="7">
    <location>
        <begin position="137"/>
        <end position="159"/>
    </location>
</feature>
<evidence type="ECO:0000259" key="9">
    <source>
        <dbReference type="Pfam" id="PF18052"/>
    </source>
</evidence>
<evidence type="ECO:0000313" key="13">
    <source>
        <dbReference type="Proteomes" id="UP000594261"/>
    </source>
</evidence>
<evidence type="ECO:0000313" key="12">
    <source>
        <dbReference type="EnsemblPlants" id="QL02p049451:mrna"/>
    </source>
</evidence>
<accession>A0A7N2KW29</accession>
<evidence type="ECO:0000256" key="1">
    <source>
        <dbReference type="ARBA" id="ARBA00022614"/>
    </source>
</evidence>
<keyword evidence="6" id="KW-0175">Coiled coil</keyword>
<keyword evidence="5" id="KW-0067">ATP-binding</keyword>
<dbReference type="InterPro" id="IPR001611">
    <property type="entry name" value="Leu-rich_rpt"/>
</dbReference>
<evidence type="ECO:0000256" key="3">
    <source>
        <dbReference type="ARBA" id="ARBA00022741"/>
    </source>
</evidence>
<dbReference type="Gene3D" id="1.20.5.4130">
    <property type="match status" value="1"/>
</dbReference>
<dbReference type="PRINTS" id="PR00364">
    <property type="entry name" value="DISEASERSIST"/>
</dbReference>
<dbReference type="Pfam" id="PF23559">
    <property type="entry name" value="WHD_DRP"/>
    <property type="match status" value="1"/>
</dbReference>
<proteinExistence type="predicted"/>
<evidence type="ECO:0000256" key="2">
    <source>
        <dbReference type="ARBA" id="ARBA00022737"/>
    </source>
</evidence>
<name>A0A7N2KW29_QUELO</name>
<evidence type="ECO:0000259" key="11">
    <source>
        <dbReference type="Pfam" id="PF25019"/>
    </source>
</evidence>
<keyword evidence="2" id="KW-0677">Repeat</keyword>
<evidence type="ECO:0008006" key="14">
    <source>
        <dbReference type="Google" id="ProtNLM"/>
    </source>
</evidence>
<feature type="coiled-coil region" evidence="6">
    <location>
        <begin position="108"/>
        <end position="135"/>
    </location>
</feature>
<reference evidence="12" key="2">
    <citation type="submission" date="2021-01" db="UniProtKB">
        <authorList>
            <consortium name="EnsemblPlants"/>
        </authorList>
    </citation>
    <scope>IDENTIFICATION</scope>
</reference>
<dbReference type="InterPro" id="IPR058922">
    <property type="entry name" value="WHD_DRP"/>
</dbReference>
<dbReference type="Gramene" id="QL02p049451:mrna">
    <property type="protein sequence ID" value="QL02p049451:mrna"/>
    <property type="gene ID" value="QL02p049451"/>
</dbReference>
<dbReference type="InterPro" id="IPR032675">
    <property type="entry name" value="LRR_dom_sf"/>
</dbReference>
<dbReference type="OMA" id="ILMNDAD"/>
<feature type="domain" description="R13L1/DRL21-like LRR repeat region" evidence="11">
    <location>
        <begin position="617"/>
        <end position="741"/>
    </location>
</feature>
<dbReference type="Gene3D" id="1.10.10.10">
    <property type="entry name" value="Winged helix-like DNA-binding domain superfamily/Winged helix DNA-binding domain"/>
    <property type="match status" value="1"/>
</dbReference>
<dbReference type="Gene3D" id="3.80.10.10">
    <property type="entry name" value="Ribonuclease Inhibitor"/>
    <property type="match status" value="6"/>
</dbReference>
<dbReference type="EnsemblPlants" id="QL02p049451:mrna">
    <property type="protein sequence ID" value="QL02p049451:mrna"/>
    <property type="gene ID" value="QL02p049451"/>
</dbReference>
<dbReference type="GO" id="GO:0051707">
    <property type="term" value="P:response to other organism"/>
    <property type="evidence" value="ECO:0007669"/>
    <property type="project" value="UniProtKB-ARBA"/>
</dbReference>
<organism evidence="12 13">
    <name type="scientific">Quercus lobata</name>
    <name type="common">Valley oak</name>
    <dbReference type="NCBI Taxonomy" id="97700"/>
    <lineage>
        <taxon>Eukaryota</taxon>
        <taxon>Viridiplantae</taxon>
        <taxon>Streptophyta</taxon>
        <taxon>Embryophyta</taxon>
        <taxon>Tracheophyta</taxon>
        <taxon>Spermatophyta</taxon>
        <taxon>Magnoliopsida</taxon>
        <taxon>eudicotyledons</taxon>
        <taxon>Gunneridae</taxon>
        <taxon>Pentapetalae</taxon>
        <taxon>rosids</taxon>
        <taxon>fabids</taxon>
        <taxon>Fagales</taxon>
        <taxon>Fagaceae</taxon>
        <taxon>Quercus</taxon>
    </lineage>
</organism>
<sequence length="1279" mass="145489">MSIVAEVVAGAALSAFFDKLFDKFSSSDLLKTFRKENFDADLKKWESMLLKIQLVLDDAEEKQLTSRLVKIWLDELEDLAYDVDDILDEFATEALRRQLNPEPKSDFVKQMRSKIEGIDRRLQEIVEEKKDLELRENTGRRTITKTSRPPSTSLVNESRTYGRDEDKMKIVKLLLESSDAQLSVIPIVGMGGLGKTTLAQLVYKDDEVSRHFQLKAWVCVSEDFDNLRLTKEILHSTSESWTELCKPFEFGAQGSKIVVTTRNDDVSSIMGTTPPYKLKELSRDACLRVFTHHALDATDFSEYPELKKYGQEIVDRCKGAPLAAKALGGLLRSKHDPCEWEDVLNSKIWDIPEDKSSIFSVLRLSYNYLPSHLKRCFAYCSLFPKDYEFQERELVLLWMAEGLIQETKAKKPMEDLGGDYFRDLLNRSFFQQSSSYESLSFFQQSSSYESLFVMHDLMNDLAMWAAGDLCCRLEDQLGGSKQFEISTKVRHFLILNIQTIASISLMKICLRVLSLSGNDIFELPSSIGDLKHLRYLNLSYTKIAILPESTSSLYNLQTLILKGCDYLTKLPEQIENLVNLRHLNITDAKSIREMPAGIAKLKSLWTLSNFVVGKDKIVDLMNLEFLQGTLCISHLENMLDANNARKVNLKGKKNLDTLVMKWDDDLQDARIAADILDTLQPHGTMKTLSIDGYVGAKFPTWLGDPSFSNMVDLRIERCGKCMFLPAFGQLPSLKRLIIKRMDGVRSVGLEFYGEHCKQPFRSFVKLCFEDMHEWQDWSPCNQDFPCLHELSISMCPKLQGKLPHHLPSLEKLSINAYGPVTINIKSCQSLENIMLKSTLRKLKIQDCSALESLQFVMDEGGASSTSSLLMNEENLSCIGNNNASLLGHLEISNCPSLKCISTIVDLATMLKRLDIKECPNLTSLSSRDTLPTTLKVLRLVDCPKLELDKLNKDILLEHLLIDGCEKLRCLSNSLHELCHLKEIDIYKCNSIISLGDLLPTNLESLEIKYCEKLEALSNNINNHCHLKEIDIFRCNSLISLGYLLPTNLRSLKIKDCEKLEALPNNINNHCHLKEIDIFRCNSLVSLGYLLPTNLRSLKIRDCEKLEALPNNIHNLNFLQDLSICDCPSIISFPEEGFPTNLRQLWLSGANLCKQVFEFGLHRLTSLTYLSIANGIMDSFPEEEDGKTMLMLPTSLTTLRFYKFPNLLFLSWKFFQNLSALKEISIGACPKLAYLSEKCFPPSLQRFHIYGCPVLKQNCEKEIGIMWSKIANSPWVELMA</sequence>
<dbReference type="AlphaFoldDB" id="A0A7N2KW29"/>
<dbReference type="InParanoid" id="A0A7N2KW29"/>
<evidence type="ECO:0000256" key="6">
    <source>
        <dbReference type="SAM" id="Coils"/>
    </source>
</evidence>
<evidence type="ECO:0000256" key="4">
    <source>
        <dbReference type="ARBA" id="ARBA00022821"/>
    </source>
</evidence>
<feature type="domain" description="Disease resistance N-terminal" evidence="9">
    <location>
        <begin position="12"/>
        <end position="103"/>
    </location>
</feature>
<dbReference type="Gene3D" id="1.10.8.430">
    <property type="entry name" value="Helical domain of apoptotic protease-activating factors"/>
    <property type="match status" value="1"/>
</dbReference>
<dbReference type="InterPro" id="IPR056789">
    <property type="entry name" value="LRR_R13L1-DRL21"/>
</dbReference>
<dbReference type="InterPro" id="IPR036388">
    <property type="entry name" value="WH-like_DNA-bd_sf"/>
</dbReference>
<dbReference type="PANTHER" id="PTHR36766:SF51">
    <property type="entry name" value="DISEASE RESISTANCE RPP13-LIKE PROTEIN 1"/>
    <property type="match status" value="1"/>
</dbReference>
<dbReference type="Pfam" id="PF18052">
    <property type="entry name" value="Rx_N"/>
    <property type="match status" value="1"/>
</dbReference>
<dbReference type="PANTHER" id="PTHR36766">
    <property type="entry name" value="PLANT BROAD-SPECTRUM MILDEW RESISTANCE PROTEIN RPW8"/>
    <property type="match status" value="1"/>
</dbReference>
<dbReference type="FunFam" id="1.10.10.10:FF:000322">
    <property type="entry name" value="Probable disease resistance protein At1g63360"/>
    <property type="match status" value="1"/>
</dbReference>
<evidence type="ECO:0000259" key="10">
    <source>
        <dbReference type="Pfam" id="PF23559"/>
    </source>
</evidence>
<dbReference type="SUPFAM" id="SSF52540">
    <property type="entry name" value="P-loop containing nucleoside triphosphate hydrolases"/>
    <property type="match status" value="1"/>
</dbReference>
<keyword evidence="4" id="KW-0611">Plant defense</keyword>
<dbReference type="InterPro" id="IPR042197">
    <property type="entry name" value="Apaf_helical"/>
</dbReference>
<reference evidence="13" key="1">
    <citation type="journal article" date="2016" name="G3 (Bethesda)">
        <title>First Draft Assembly and Annotation of the Genome of a California Endemic Oak Quercus lobata Nee (Fagaceae).</title>
        <authorList>
            <person name="Sork V.L."/>
            <person name="Fitz-Gibbon S.T."/>
            <person name="Puiu D."/>
            <person name="Crepeau M."/>
            <person name="Gugger P.F."/>
            <person name="Sherman R."/>
            <person name="Stevens K."/>
            <person name="Langley C.H."/>
            <person name="Pellegrini M."/>
            <person name="Salzberg S.L."/>
        </authorList>
    </citation>
    <scope>NUCLEOTIDE SEQUENCE [LARGE SCALE GENOMIC DNA]</scope>
    <source>
        <strain evidence="13">cv. SW786</strain>
    </source>
</reference>
<dbReference type="InterPro" id="IPR027417">
    <property type="entry name" value="P-loop_NTPase"/>
</dbReference>
<keyword evidence="13" id="KW-1185">Reference proteome</keyword>
<feature type="domain" description="Disease resistance protein winged helix" evidence="10">
    <location>
        <begin position="382"/>
        <end position="462"/>
    </location>
</feature>
<keyword evidence="3" id="KW-0547">Nucleotide-binding</keyword>
<dbReference type="Proteomes" id="UP000594261">
    <property type="component" value="Chromosome 2"/>
</dbReference>
<dbReference type="Gene3D" id="3.40.50.300">
    <property type="entry name" value="P-loop containing nucleotide triphosphate hydrolases"/>
    <property type="match status" value="1"/>
</dbReference>
<feature type="domain" description="NB-ARC" evidence="8">
    <location>
        <begin position="165"/>
        <end position="235"/>
    </location>
</feature>
<dbReference type="GO" id="GO:0043531">
    <property type="term" value="F:ADP binding"/>
    <property type="evidence" value="ECO:0007669"/>
    <property type="project" value="InterPro"/>
</dbReference>
<evidence type="ECO:0000259" key="8">
    <source>
        <dbReference type="Pfam" id="PF00931"/>
    </source>
</evidence>
<protein>
    <recommendedName>
        <fullName evidence="14">Disease resistance RPP13-like protein 1</fullName>
    </recommendedName>
</protein>
<dbReference type="Pfam" id="PF00931">
    <property type="entry name" value="NB-ARC"/>
    <property type="match status" value="1"/>
</dbReference>
<feature type="compositionally biased region" description="Polar residues" evidence="7">
    <location>
        <begin position="140"/>
        <end position="159"/>
    </location>
</feature>
<dbReference type="GO" id="GO:0006952">
    <property type="term" value="P:defense response"/>
    <property type="evidence" value="ECO:0007669"/>
    <property type="project" value="UniProtKB-KW"/>
</dbReference>
<dbReference type="Pfam" id="PF25019">
    <property type="entry name" value="LRR_R13L1-DRL21"/>
    <property type="match status" value="1"/>
</dbReference>